<accession>A0A3M2QLT4</accession>
<feature type="non-terminal residue" evidence="1">
    <location>
        <position position="1"/>
    </location>
</feature>
<evidence type="ECO:0000313" key="2">
    <source>
        <dbReference type="Proteomes" id="UP000277212"/>
    </source>
</evidence>
<evidence type="ECO:0000313" key="1">
    <source>
        <dbReference type="EMBL" id="RMI93958.1"/>
    </source>
</evidence>
<protein>
    <submittedName>
        <fullName evidence="1">Uncharacterized protein</fullName>
    </submittedName>
</protein>
<dbReference type="EMBL" id="NKUJ01001085">
    <property type="protein sequence ID" value="RMI93958.1"/>
    <property type="molecule type" value="Genomic_DNA"/>
</dbReference>
<keyword evidence="2" id="KW-1185">Reference proteome</keyword>
<dbReference type="AlphaFoldDB" id="A0A3M2QLT4"/>
<organism evidence="1 2">
    <name type="scientific">Fusarium kuroshium</name>
    <dbReference type="NCBI Taxonomy" id="2010991"/>
    <lineage>
        <taxon>Eukaryota</taxon>
        <taxon>Fungi</taxon>
        <taxon>Dikarya</taxon>
        <taxon>Ascomycota</taxon>
        <taxon>Pezizomycotina</taxon>
        <taxon>Sordariomycetes</taxon>
        <taxon>Hypocreomycetidae</taxon>
        <taxon>Hypocreales</taxon>
        <taxon>Nectriaceae</taxon>
        <taxon>Fusarium</taxon>
        <taxon>Fusarium solani species complex</taxon>
    </lineage>
</organism>
<sequence>DVDLARDEEISDSLIFSRNPDSFSRRLTLHSQEKPSAHTCAKAEGIRLRFQPFEDLDV</sequence>
<dbReference type="Proteomes" id="UP000277212">
    <property type="component" value="Unassembled WGS sequence"/>
</dbReference>
<gene>
    <name evidence="1" type="ORF">CDV36_016511</name>
</gene>
<reference evidence="1 2" key="1">
    <citation type="submission" date="2017-06" db="EMBL/GenBank/DDBJ databases">
        <title>Comparative genomic analysis of Ambrosia Fusariam Clade fungi.</title>
        <authorList>
            <person name="Stajich J.E."/>
            <person name="Carrillo J."/>
            <person name="Kijimoto T."/>
            <person name="Eskalen A."/>
            <person name="O'Donnell K."/>
            <person name="Kasson M."/>
        </authorList>
    </citation>
    <scope>NUCLEOTIDE SEQUENCE [LARGE SCALE GENOMIC DNA]</scope>
    <source>
        <strain evidence="1">UCR3666</strain>
    </source>
</reference>
<proteinExistence type="predicted"/>
<comment type="caution">
    <text evidence="1">The sequence shown here is derived from an EMBL/GenBank/DDBJ whole genome shotgun (WGS) entry which is preliminary data.</text>
</comment>
<name>A0A3M2QLT4_9HYPO</name>